<dbReference type="PATRIC" id="fig|935700.4.peg.3061"/>
<dbReference type="RefSeq" id="WP_236687867.1">
    <property type="nucleotide sequence ID" value="NZ_FZPF01000001.1"/>
</dbReference>
<protein>
    <submittedName>
        <fullName evidence="2">Uncharacterized protein</fullName>
    </submittedName>
</protein>
<name>A0A0D1CKQ1_9RHOB</name>
<gene>
    <name evidence="2" type="ORF">jaqu_29620</name>
</gene>
<accession>A0A0D1CKQ1</accession>
<dbReference type="AlphaFoldDB" id="A0A0D1CKQ1"/>
<proteinExistence type="predicted"/>
<organism evidence="2 3">
    <name type="scientific">Jannaschia aquimarina</name>
    <dbReference type="NCBI Taxonomy" id="935700"/>
    <lineage>
        <taxon>Bacteria</taxon>
        <taxon>Pseudomonadati</taxon>
        <taxon>Pseudomonadota</taxon>
        <taxon>Alphaproteobacteria</taxon>
        <taxon>Rhodobacterales</taxon>
        <taxon>Roseobacteraceae</taxon>
        <taxon>Jannaschia</taxon>
    </lineage>
</organism>
<dbReference type="Proteomes" id="UP000032232">
    <property type="component" value="Unassembled WGS sequence"/>
</dbReference>
<evidence type="ECO:0000256" key="1">
    <source>
        <dbReference type="SAM" id="Phobius"/>
    </source>
</evidence>
<keyword evidence="3" id="KW-1185">Reference proteome</keyword>
<keyword evidence="1" id="KW-0812">Transmembrane</keyword>
<evidence type="ECO:0000313" key="3">
    <source>
        <dbReference type="Proteomes" id="UP000032232"/>
    </source>
</evidence>
<feature type="transmembrane region" description="Helical" evidence="1">
    <location>
        <begin position="90"/>
        <end position="109"/>
    </location>
</feature>
<reference evidence="2 3" key="1">
    <citation type="submission" date="2015-02" db="EMBL/GenBank/DDBJ databases">
        <title>Genome Sequence of Jannaschia aquimarina DSM28248, a member of the Roseobacter clade.</title>
        <authorList>
            <person name="Voget S."/>
            <person name="Daniel R."/>
        </authorList>
    </citation>
    <scope>NUCLEOTIDE SEQUENCE [LARGE SCALE GENOMIC DNA]</scope>
    <source>
        <strain evidence="2 3">GSW-M26</strain>
    </source>
</reference>
<feature type="transmembrane region" description="Helical" evidence="1">
    <location>
        <begin position="46"/>
        <end position="69"/>
    </location>
</feature>
<keyword evidence="1" id="KW-1133">Transmembrane helix</keyword>
<keyword evidence="1" id="KW-0472">Membrane</keyword>
<evidence type="ECO:0000313" key="2">
    <source>
        <dbReference type="EMBL" id="KIT15347.1"/>
    </source>
</evidence>
<comment type="caution">
    <text evidence="2">The sequence shown here is derived from an EMBL/GenBank/DDBJ whole genome shotgun (WGS) entry which is preliminary data.</text>
</comment>
<sequence length="137" mass="15207">MLLSAYALSLVSLILSRQRTLAWTALGVSVVASLMATDEPQGGTAVPFYFGLDYFVLNVLVVGFLFVPLERVFPARGDQTVFRAEWQEDRFYYLVSSMMVQVFNFVTLAPSNWVNANVTLDSIRDTMGGCRSGCRSS</sequence>
<dbReference type="STRING" id="935700.jaqu_29620"/>
<dbReference type="EMBL" id="JYFE01000051">
    <property type="protein sequence ID" value="KIT15347.1"/>
    <property type="molecule type" value="Genomic_DNA"/>
</dbReference>